<organism evidence="2 3">
    <name type="scientific">Leeuwenhoekiella nanhaiensis</name>
    <dbReference type="NCBI Taxonomy" id="1655491"/>
    <lineage>
        <taxon>Bacteria</taxon>
        <taxon>Pseudomonadati</taxon>
        <taxon>Bacteroidota</taxon>
        <taxon>Flavobacteriia</taxon>
        <taxon>Flavobacteriales</taxon>
        <taxon>Flavobacteriaceae</taxon>
        <taxon>Leeuwenhoekiella</taxon>
    </lineage>
</organism>
<evidence type="ECO:0000313" key="3">
    <source>
        <dbReference type="Proteomes" id="UP000229433"/>
    </source>
</evidence>
<proteinExistence type="predicted"/>
<dbReference type="Gene3D" id="3.40.50.2000">
    <property type="entry name" value="Glycogen Phosphorylase B"/>
    <property type="match status" value="2"/>
</dbReference>
<dbReference type="GO" id="GO:0016757">
    <property type="term" value="F:glycosyltransferase activity"/>
    <property type="evidence" value="ECO:0007669"/>
    <property type="project" value="InterPro"/>
</dbReference>
<evidence type="ECO:0000313" key="2">
    <source>
        <dbReference type="EMBL" id="PHQ28659.1"/>
    </source>
</evidence>
<dbReference type="Pfam" id="PF00534">
    <property type="entry name" value="Glycos_transf_1"/>
    <property type="match status" value="1"/>
</dbReference>
<dbReference type="EMBL" id="NQXA01000012">
    <property type="protein sequence ID" value="PHQ28659.1"/>
    <property type="molecule type" value="Genomic_DNA"/>
</dbReference>
<protein>
    <recommendedName>
        <fullName evidence="1">Glycosyl transferase family 1 domain-containing protein</fullName>
    </recommendedName>
</protein>
<gene>
    <name evidence="2" type="ORF">CJ305_14215</name>
</gene>
<dbReference type="SUPFAM" id="SSF53756">
    <property type="entry name" value="UDP-Glycosyltransferase/glycogen phosphorylase"/>
    <property type="match status" value="1"/>
</dbReference>
<dbReference type="Proteomes" id="UP000229433">
    <property type="component" value="Unassembled WGS sequence"/>
</dbReference>
<keyword evidence="3" id="KW-1185">Reference proteome</keyword>
<name>A0A2G1VQB3_9FLAO</name>
<dbReference type="InterPro" id="IPR001296">
    <property type="entry name" value="Glyco_trans_1"/>
</dbReference>
<accession>A0A2G1VQB3</accession>
<evidence type="ECO:0000259" key="1">
    <source>
        <dbReference type="Pfam" id="PF00534"/>
    </source>
</evidence>
<comment type="caution">
    <text evidence="2">The sequence shown here is derived from an EMBL/GenBank/DDBJ whole genome shotgun (WGS) entry which is preliminary data.</text>
</comment>
<dbReference type="AlphaFoldDB" id="A0A2G1VQB3"/>
<feature type="domain" description="Glycosyl transferase family 1" evidence="1">
    <location>
        <begin position="205"/>
        <end position="367"/>
    </location>
</feature>
<sequence>MKSFSLTDTIFRKKKVLLIMHYGSLGGAERQGLGLAKFLTEEYQCEVSLLLTFSDELQPDFKQFAKACHIRHIFHTHAPYLVFWKELSYRNLKRLVWSFKYIWAYRKILKPNGFDYIFPFLNFPSKVAFYLYKVLPTVKFTFWHQLGLDVFKPDELFEKYASRAVPAVIANSQTGLDLYKKHYGLDVEKSYILPQYLTMEYLYFDKREIRDKFNIPQDALVFGMVAHYREDKKHELILEAFKKVSENFEDAYLVFVGNRESSGYTRIKYDALEKSIREEGLKSKVRMLSQESIEEVLSCLDVGLLISEIEGMPNAVMEYMLYGLPVIASDHPGCKYLLKESPYLISNSREVLIGKMLELLNSPSERELQGLKNREYIKSFTKESYIRDLSTIINRHL</sequence>
<dbReference type="CDD" id="cd03801">
    <property type="entry name" value="GT4_PimA-like"/>
    <property type="match status" value="1"/>
</dbReference>
<dbReference type="PANTHER" id="PTHR12526:SF630">
    <property type="entry name" value="GLYCOSYLTRANSFERASE"/>
    <property type="match status" value="1"/>
</dbReference>
<reference evidence="2 3" key="1">
    <citation type="submission" date="2017-08" db="EMBL/GenBank/DDBJ databases">
        <title>The whole genome shortgun sequences of strain Leeuwenhoekiella nanhaiensis G18 from the South China Sea.</title>
        <authorList>
            <person name="Liu Q."/>
        </authorList>
    </citation>
    <scope>NUCLEOTIDE SEQUENCE [LARGE SCALE GENOMIC DNA]</scope>
    <source>
        <strain evidence="2 3">G18</strain>
    </source>
</reference>
<dbReference type="PANTHER" id="PTHR12526">
    <property type="entry name" value="GLYCOSYLTRANSFERASE"/>
    <property type="match status" value="1"/>
</dbReference>